<dbReference type="SUPFAM" id="SSF53474">
    <property type="entry name" value="alpha/beta-Hydrolases"/>
    <property type="match status" value="1"/>
</dbReference>
<name>A0ABU8M206_9PSEU</name>
<dbReference type="PANTHER" id="PTHR34853:SF1">
    <property type="entry name" value="LIPASE 5"/>
    <property type="match status" value="1"/>
</dbReference>
<dbReference type="InterPro" id="IPR029058">
    <property type="entry name" value="AB_hydrolase_fold"/>
</dbReference>
<protein>
    <submittedName>
        <fullName evidence="1">Lipase family protein</fullName>
    </submittedName>
</protein>
<evidence type="ECO:0000313" key="2">
    <source>
        <dbReference type="Proteomes" id="UP001369736"/>
    </source>
</evidence>
<comment type="caution">
    <text evidence="1">The sequence shown here is derived from an EMBL/GenBank/DDBJ whole genome shotgun (WGS) entry which is preliminary data.</text>
</comment>
<keyword evidence="2" id="KW-1185">Reference proteome</keyword>
<evidence type="ECO:0000313" key="1">
    <source>
        <dbReference type="EMBL" id="MEJ2861364.1"/>
    </source>
</evidence>
<dbReference type="Proteomes" id="UP001369736">
    <property type="component" value="Unassembled WGS sequence"/>
</dbReference>
<sequence length="78" mass="8107">MTGRPEAPVLIVHGVTDDIVPFAQDRELAERWCASGATVQCVATPVPTHVGGVAPGFAAAVPFLESRFAGREAVSTCD</sequence>
<dbReference type="Gene3D" id="3.40.50.1820">
    <property type="entry name" value="alpha/beta hydrolase"/>
    <property type="match status" value="1"/>
</dbReference>
<reference evidence="1 2" key="1">
    <citation type="submission" date="2024-03" db="EMBL/GenBank/DDBJ databases">
        <title>Actinomycetospora sp. OC33-EN07, a novel actinomycete isolated from wild orchid (Aerides multiflora).</title>
        <authorList>
            <person name="Suriyachadkun C."/>
        </authorList>
    </citation>
    <scope>NUCLEOTIDE SEQUENCE [LARGE SCALE GENOMIC DNA]</scope>
    <source>
        <strain evidence="1 2">OC33-EN07</strain>
    </source>
</reference>
<dbReference type="PANTHER" id="PTHR34853">
    <property type="match status" value="1"/>
</dbReference>
<dbReference type="InterPro" id="IPR005152">
    <property type="entry name" value="Lipase_secreted"/>
</dbReference>
<accession>A0ABU8M206</accession>
<gene>
    <name evidence="1" type="ORF">WCD58_09365</name>
</gene>
<dbReference type="RefSeq" id="WP_337701917.1">
    <property type="nucleotide sequence ID" value="NZ_JBBEGM010000002.1"/>
</dbReference>
<organism evidence="1 2">
    <name type="scientific">Actinomycetospora flava</name>
    <dbReference type="NCBI Taxonomy" id="3129232"/>
    <lineage>
        <taxon>Bacteria</taxon>
        <taxon>Bacillati</taxon>
        <taxon>Actinomycetota</taxon>
        <taxon>Actinomycetes</taxon>
        <taxon>Pseudonocardiales</taxon>
        <taxon>Pseudonocardiaceae</taxon>
        <taxon>Actinomycetospora</taxon>
    </lineage>
</organism>
<dbReference type="Pfam" id="PF03583">
    <property type="entry name" value="LIP"/>
    <property type="match status" value="1"/>
</dbReference>
<proteinExistence type="predicted"/>
<dbReference type="EMBL" id="JBBEGM010000002">
    <property type="protein sequence ID" value="MEJ2861364.1"/>
    <property type="molecule type" value="Genomic_DNA"/>
</dbReference>